<evidence type="ECO:0000313" key="3">
    <source>
        <dbReference type="Proteomes" id="UP000016930"/>
    </source>
</evidence>
<gene>
    <name evidence="2" type="ORF">CERSUDRAFT_95778</name>
</gene>
<protein>
    <submittedName>
        <fullName evidence="2">Uncharacterized protein</fullName>
    </submittedName>
</protein>
<evidence type="ECO:0000313" key="2">
    <source>
        <dbReference type="EMBL" id="EMD36475.1"/>
    </source>
</evidence>
<keyword evidence="3" id="KW-1185">Reference proteome</keyword>
<dbReference type="EMBL" id="KB445798">
    <property type="protein sequence ID" value="EMD36475.1"/>
    <property type="molecule type" value="Genomic_DNA"/>
</dbReference>
<sequence>MHARRPLADAAPRTDPSPASSYWHHPAAQRAGTSDGAAATTARHTPALLSYTGLASLRSGIQCARGSKTSFACDDTYPRRVAQLAQVSRSARRVVAHLCILYPRLRGFGFRPVRMYRNTLIYNPPTLLPFNVEAHNGEIDLDDAFSTPFHPSASSAALDG</sequence>
<name>M2QWH7_CERS8</name>
<dbReference type="AlphaFoldDB" id="M2QWH7"/>
<dbReference type="HOGENOM" id="CLU_1651946_0_0_1"/>
<organism evidence="2 3">
    <name type="scientific">Ceriporiopsis subvermispora (strain B)</name>
    <name type="common">White-rot fungus</name>
    <name type="synonym">Gelatoporia subvermispora</name>
    <dbReference type="NCBI Taxonomy" id="914234"/>
    <lineage>
        <taxon>Eukaryota</taxon>
        <taxon>Fungi</taxon>
        <taxon>Dikarya</taxon>
        <taxon>Basidiomycota</taxon>
        <taxon>Agaricomycotina</taxon>
        <taxon>Agaricomycetes</taxon>
        <taxon>Polyporales</taxon>
        <taxon>Gelatoporiaceae</taxon>
        <taxon>Gelatoporia</taxon>
    </lineage>
</organism>
<proteinExistence type="predicted"/>
<dbReference type="Proteomes" id="UP000016930">
    <property type="component" value="Unassembled WGS sequence"/>
</dbReference>
<accession>M2QWH7</accession>
<feature type="region of interest" description="Disordered" evidence="1">
    <location>
        <begin position="1"/>
        <end position="39"/>
    </location>
</feature>
<reference evidence="2 3" key="1">
    <citation type="journal article" date="2012" name="Proc. Natl. Acad. Sci. U.S.A.">
        <title>Comparative genomics of Ceriporiopsis subvermispora and Phanerochaete chrysosporium provide insight into selective ligninolysis.</title>
        <authorList>
            <person name="Fernandez-Fueyo E."/>
            <person name="Ruiz-Duenas F.J."/>
            <person name="Ferreira P."/>
            <person name="Floudas D."/>
            <person name="Hibbett D.S."/>
            <person name="Canessa P."/>
            <person name="Larrondo L.F."/>
            <person name="James T.Y."/>
            <person name="Seelenfreund D."/>
            <person name="Lobos S."/>
            <person name="Polanco R."/>
            <person name="Tello M."/>
            <person name="Honda Y."/>
            <person name="Watanabe T."/>
            <person name="Watanabe T."/>
            <person name="Ryu J.S."/>
            <person name="Kubicek C.P."/>
            <person name="Schmoll M."/>
            <person name="Gaskell J."/>
            <person name="Hammel K.E."/>
            <person name="St John F.J."/>
            <person name="Vanden Wymelenberg A."/>
            <person name="Sabat G."/>
            <person name="Splinter BonDurant S."/>
            <person name="Syed K."/>
            <person name="Yadav J.S."/>
            <person name="Doddapaneni H."/>
            <person name="Subramanian V."/>
            <person name="Lavin J.L."/>
            <person name="Oguiza J.A."/>
            <person name="Perez G."/>
            <person name="Pisabarro A.G."/>
            <person name="Ramirez L."/>
            <person name="Santoyo F."/>
            <person name="Master E."/>
            <person name="Coutinho P.M."/>
            <person name="Henrissat B."/>
            <person name="Lombard V."/>
            <person name="Magnuson J.K."/>
            <person name="Kuees U."/>
            <person name="Hori C."/>
            <person name="Igarashi K."/>
            <person name="Samejima M."/>
            <person name="Held B.W."/>
            <person name="Barry K.W."/>
            <person name="LaButti K.M."/>
            <person name="Lapidus A."/>
            <person name="Lindquist E.A."/>
            <person name="Lucas S.M."/>
            <person name="Riley R."/>
            <person name="Salamov A.A."/>
            <person name="Hoffmeister D."/>
            <person name="Schwenk D."/>
            <person name="Hadar Y."/>
            <person name="Yarden O."/>
            <person name="de Vries R.P."/>
            <person name="Wiebenga A."/>
            <person name="Stenlid J."/>
            <person name="Eastwood D."/>
            <person name="Grigoriev I.V."/>
            <person name="Berka R.M."/>
            <person name="Blanchette R.A."/>
            <person name="Kersten P."/>
            <person name="Martinez A.T."/>
            <person name="Vicuna R."/>
            <person name="Cullen D."/>
        </authorList>
    </citation>
    <scope>NUCLEOTIDE SEQUENCE [LARGE SCALE GENOMIC DNA]</scope>
    <source>
        <strain evidence="2 3">B</strain>
    </source>
</reference>
<evidence type="ECO:0000256" key="1">
    <source>
        <dbReference type="SAM" id="MobiDB-lite"/>
    </source>
</evidence>